<protein>
    <submittedName>
        <fullName evidence="10">ABC transporter</fullName>
    </submittedName>
</protein>
<dbReference type="AlphaFoldDB" id="A0A8J4EG78"/>
<dbReference type="Pfam" id="PF12704">
    <property type="entry name" value="MacB_PCD"/>
    <property type="match status" value="2"/>
</dbReference>
<feature type="domain" description="MacB-like periplasmic core" evidence="9">
    <location>
        <begin position="470"/>
        <end position="655"/>
    </location>
</feature>
<reference evidence="10" key="1">
    <citation type="submission" date="2021-01" db="EMBL/GenBank/DDBJ databases">
        <title>Whole genome shotgun sequence of Virgisporangium ochraceum NBRC 16418.</title>
        <authorList>
            <person name="Komaki H."/>
            <person name="Tamura T."/>
        </authorList>
    </citation>
    <scope>NUCLEOTIDE SEQUENCE</scope>
    <source>
        <strain evidence="10">NBRC 16418</strain>
    </source>
</reference>
<dbReference type="PANTHER" id="PTHR30572:SF4">
    <property type="entry name" value="ABC TRANSPORTER PERMEASE YTRF"/>
    <property type="match status" value="1"/>
</dbReference>
<keyword evidence="3 7" id="KW-0812">Transmembrane</keyword>
<evidence type="ECO:0000259" key="8">
    <source>
        <dbReference type="Pfam" id="PF02687"/>
    </source>
</evidence>
<keyword evidence="4 7" id="KW-1133">Transmembrane helix</keyword>
<dbReference type="GO" id="GO:0005886">
    <property type="term" value="C:plasma membrane"/>
    <property type="evidence" value="ECO:0007669"/>
    <property type="project" value="UniProtKB-SubCell"/>
</dbReference>
<feature type="transmembrane region" description="Helical" evidence="7">
    <location>
        <begin position="787"/>
        <end position="806"/>
    </location>
</feature>
<evidence type="ECO:0000313" key="10">
    <source>
        <dbReference type="EMBL" id="GIJ73466.1"/>
    </source>
</evidence>
<feature type="transmembrane region" description="Helical" evidence="7">
    <location>
        <begin position="250"/>
        <end position="275"/>
    </location>
</feature>
<evidence type="ECO:0000256" key="2">
    <source>
        <dbReference type="ARBA" id="ARBA00022475"/>
    </source>
</evidence>
<dbReference type="PANTHER" id="PTHR30572">
    <property type="entry name" value="MEMBRANE COMPONENT OF TRANSPORTER-RELATED"/>
    <property type="match status" value="1"/>
</dbReference>
<evidence type="ECO:0000313" key="11">
    <source>
        <dbReference type="Proteomes" id="UP000635606"/>
    </source>
</evidence>
<feature type="domain" description="MacB-like periplasmic core" evidence="9">
    <location>
        <begin position="17"/>
        <end position="219"/>
    </location>
</feature>
<accession>A0A8J4EG78</accession>
<feature type="transmembrane region" description="Helical" evidence="7">
    <location>
        <begin position="393"/>
        <end position="412"/>
    </location>
</feature>
<dbReference type="RefSeq" id="WP_203933290.1">
    <property type="nucleotide sequence ID" value="NZ_BOPH01000115.1"/>
</dbReference>
<keyword evidence="2" id="KW-1003">Cell membrane</keyword>
<evidence type="ECO:0000256" key="5">
    <source>
        <dbReference type="ARBA" id="ARBA00023136"/>
    </source>
</evidence>
<feature type="transmembrane region" description="Helical" evidence="7">
    <location>
        <begin position="338"/>
        <end position="362"/>
    </location>
</feature>
<evidence type="ECO:0000256" key="3">
    <source>
        <dbReference type="ARBA" id="ARBA00022692"/>
    </source>
</evidence>
<keyword evidence="11" id="KW-1185">Reference proteome</keyword>
<evidence type="ECO:0000256" key="1">
    <source>
        <dbReference type="ARBA" id="ARBA00004651"/>
    </source>
</evidence>
<dbReference type="GO" id="GO:0022857">
    <property type="term" value="F:transmembrane transporter activity"/>
    <property type="evidence" value="ECO:0007669"/>
    <property type="project" value="TreeGrafter"/>
</dbReference>
<dbReference type="InterPro" id="IPR003838">
    <property type="entry name" value="ABC3_permease_C"/>
</dbReference>
<name>A0A8J4EG78_9ACTN</name>
<dbReference type="Proteomes" id="UP000635606">
    <property type="component" value="Unassembled WGS sequence"/>
</dbReference>
<feature type="transmembrane region" description="Helical" evidence="7">
    <location>
        <begin position="685"/>
        <end position="709"/>
    </location>
</feature>
<feature type="transmembrane region" description="Helical" evidence="7">
    <location>
        <begin position="418"/>
        <end position="437"/>
    </location>
</feature>
<evidence type="ECO:0000256" key="6">
    <source>
        <dbReference type="ARBA" id="ARBA00038076"/>
    </source>
</evidence>
<dbReference type="EMBL" id="BOPH01000115">
    <property type="protein sequence ID" value="GIJ73466.1"/>
    <property type="molecule type" value="Genomic_DNA"/>
</dbReference>
<proteinExistence type="inferred from homology"/>
<comment type="similarity">
    <text evidence="6">Belongs to the ABC-4 integral membrane protein family.</text>
</comment>
<evidence type="ECO:0000256" key="7">
    <source>
        <dbReference type="SAM" id="Phobius"/>
    </source>
</evidence>
<keyword evidence="5 7" id="KW-0472">Membrane</keyword>
<comment type="caution">
    <text evidence="10">The sequence shown here is derived from an EMBL/GenBank/DDBJ whole genome shotgun (WGS) entry which is preliminary data.</text>
</comment>
<feature type="domain" description="ABC3 transporter permease C-terminal" evidence="8">
    <location>
        <begin position="696"/>
        <end position="813"/>
    </location>
</feature>
<comment type="subcellular location">
    <subcellularLocation>
        <location evidence="1">Cell membrane</location>
        <topology evidence="1">Multi-pass membrane protein</topology>
    </subcellularLocation>
</comment>
<sequence>MYRAALRTVLAHRARLLMTVLAVLLGVAFVAGTLVFAGSVTAAYTASSRASFDDLDVRIRPVVGSGEVGSGALLDRALLDRVRALPGVTGAVGVASGFAALAGPGNELVGQGWQTQGTNYRGQPIAEGRPPQRSGEVALDHRTAGRTGHRVGDTVRMSVSGPVLTQTVTGIFTTDDGNVAAGGTLTLFDTATAQALFAREGHYTHIDVRGTAGADLDAVLPHGVEAVTAARLTGEQAAANSGSVRTLSQVLLACAGIAVFVAAFLIVNTFTMLVAQRARELALLRAVGASRRQVTLSVLAEALIVGVVAATGGLLVGTGLAAAARALFDGGTVPDGPLVVSGSTVVVAYAVGVGVTLLATWVPARRASRVAPVAAMSGVHAPDTVRGLVVRNAVGAVLAVAGAGLVVTGSASADGKGWLGLGAALLLVGVFVLTPMLSRPVIAAAGPVLRRFGVPGQLAGGNAARNPRRTATTASALTIGLTLITGLTVIGASAHRSVTALAEANLRADYQIVMANAGPLAAGTERTVSALPGVLASSPRREVRASVDGTGQTVVGFASSDVDQLLDLGFIAGTFTTGETAIVDRPTAEAKGWRLGDRVEVVWPDGVTSRLELTGLYDSAFDDGLKVDVSTMDPHLDRVADTTVFVKTAGGATAENRRALERALGDSPAILVQDRADLVASITGAIGVVLTLLYGMLALAVVVAVLGVVNTLAMSVHERTGELGLLRAVGLDRAGVRRMVRLEAVLVSLFGGVLGVGLGVFLGWAVGELVTVIGVTTWTLVLPWPRLALTLAAAALVGVVAAIWPARRAARLDVLDAIRAE</sequence>
<feature type="transmembrane region" description="Helical" evidence="7">
    <location>
        <begin position="744"/>
        <end position="767"/>
    </location>
</feature>
<dbReference type="InterPro" id="IPR050250">
    <property type="entry name" value="Macrolide_Exporter_MacB"/>
</dbReference>
<evidence type="ECO:0000256" key="4">
    <source>
        <dbReference type="ARBA" id="ARBA00022989"/>
    </source>
</evidence>
<dbReference type="Pfam" id="PF02687">
    <property type="entry name" value="FtsX"/>
    <property type="match status" value="2"/>
</dbReference>
<feature type="transmembrane region" description="Helical" evidence="7">
    <location>
        <begin position="474"/>
        <end position="494"/>
    </location>
</feature>
<evidence type="ECO:0000259" key="9">
    <source>
        <dbReference type="Pfam" id="PF12704"/>
    </source>
</evidence>
<gene>
    <name evidence="10" type="ORF">Voc01_083830</name>
</gene>
<feature type="domain" description="ABC3 transporter permease C-terminal" evidence="8">
    <location>
        <begin position="255"/>
        <end position="371"/>
    </location>
</feature>
<organism evidence="10 11">
    <name type="scientific">Virgisporangium ochraceum</name>
    <dbReference type="NCBI Taxonomy" id="65505"/>
    <lineage>
        <taxon>Bacteria</taxon>
        <taxon>Bacillati</taxon>
        <taxon>Actinomycetota</taxon>
        <taxon>Actinomycetes</taxon>
        <taxon>Micromonosporales</taxon>
        <taxon>Micromonosporaceae</taxon>
        <taxon>Virgisporangium</taxon>
    </lineage>
</organism>
<dbReference type="InterPro" id="IPR025857">
    <property type="entry name" value="MacB_PCD"/>
</dbReference>
<feature type="transmembrane region" description="Helical" evidence="7">
    <location>
        <begin position="296"/>
        <end position="318"/>
    </location>
</feature>